<dbReference type="EMBL" id="AP025739">
    <property type="protein sequence ID" value="BDI30067.1"/>
    <property type="molecule type" value="Genomic_DNA"/>
</dbReference>
<dbReference type="KEGG" id="ccot:CCAX7_21180"/>
<evidence type="ECO:0000313" key="2">
    <source>
        <dbReference type="Proteomes" id="UP000287394"/>
    </source>
</evidence>
<name>A0A9N7L255_9BACT</name>
<reference evidence="1 2" key="1">
    <citation type="journal article" date="2019" name="Int. J. Syst. Evol. Microbiol.">
        <title>Capsulimonas corticalis gen. nov., sp. nov., an aerobic capsulated bacterium, of a novel bacterial order, Capsulimonadales ord. nov., of the class Armatimonadia of the phylum Armatimonadetes.</title>
        <authorList>
            <person name="Li J."/>
            <person name="Kudo C."/>
            <person name="Tonouchi A."/>
        </authorList>
    </citation>
    <scope>NUCLEOTIDE SEQUENCE [LARGE SCALE GENOMIC DNA]</scope>
    <source>
        <strain evidence="1 2">AX-7</strain>
    </source>
</reference>
<keyword evidence="2" id="KW-1185">Reference proteome</keyword>
<dbReference type="Proteomes" id="UP000287394">
    <property type="component" value="Chromosome"/>
</dbReference>
<proteinExistence type="predicted"/>
<sequence>MINAGRHMLEFIDYLRTWAVKHENEIRIKKNKKKLEPLAKKLEKSAETLFESKQEFNHSVHDIPNHLGQNKYIKADYQKTLNKQAYGIRDQVSRTQKSMLAIINAMDDISPITDDHGKPIDENELKADLFKTSNEKDKIYADIISLLKNPVKNGSDECLQLTSSADESLNVWRDVYNQTAELKTRIKNVQVNSN</sequence>
<gene>
    <name evidence="1" type="ORF">CCAX7_21180</name>
</gene>
<evidence type="ECO:0000313" key="1">
    <source>
        <dbReference type="EMBL" id="BDI30067.1"/>
    </source>
</evidence>
<protein>
    <submittedName>
        <fullName evidence="1">Uncharacterized protein</fullName>
    </submittedName>
</protein>
<accession>A0A9N7L255</accession>
<dbReference type="AlphaFoldDB" id="A0A9N7L255"/>
<organism evidence="1 2">
    <name type="scientific">Capsulimonas corticalis</name>
    <dbReference type="NCBI Taxonomy" id="2219043"/>
    <lineage>
        <taxon>Bacteria</taxon>
        <taxon>Bacillati</taxon>
        <taxon>Armatimonadota</taxon>
        <taxon>Armatimonadia</taxon>
        <taxon>Capsulimonadales</taxon>
        <taxon>Capsulimonadaceae</taxon>
        <taxon>Capsulimonas</taxon>
    </lineage>
</organism>